<dbReference type="InterPro" id="IPR028889">
    <property type="entry name" value="USP"/>
</dbReference>
<sequence>MGSWFRTCGTVTSRASLHSNSGSRWGDVLRDSIGFQQQDAQELLAFLLDGLHEDLNRVKEKPYKELKDSDGRPDDEVSREAWDYHLSRNQSVIVDLFQGQLKSVVRCKVCNYKSVRFDPFTFLSLPLPMESTINIETVVVRLDGSQPVRYGLKLEVDDKYRALLATLSRLTGIKKSNLLLVEMFGATIRSFPPDSTKIRSQLGGWLYAFEIPDPPPPPSFRTTTTSVPLPSLQPPSLLACTSSSSSSSRPQHLGPASSTTTPDEERERGRIEEGGSGERGEVCDSGEERGAEVAGNPGSLHGKEEDKEGGGEEGREEGGGGKENGDGGLDAGREREEGDTGPPGRRLPSNSSIDGSDDTECGVGVEGIRPSLDRPLGSRDPTPPILLAPEDDDRLPAAVVVADDVEVGVEPESHDPGRGVDSSATSPLHSGDIHDGFIFAVHRKKFLMEQYFVASQKSRPVLFGTPLVVPCMPATPCRQVYELVWQSVRRLIIPDIPSSESKERRGYPFKLSLVGKDGLSCAVCPWHMFCRGCPIECNDAAIGDSSPYIAIDWDINILHLKYQSAQERPVEHESMESLKTMDLDPIDLYQCFKAFVREDDLGDEECWYCKQCKTHQEAVKSLEIWRLPPILIIHLKRFQFFNGRWVKSQRIVRFPTSNLDPLRFTAQNGNQKRAENGTETTISGTESREDQERPENGIETAASSKEDSRIENPLLSDTRPDIANTCTVMTQPLANGGRGHPTISKDPQPVAPVMEAMSQQDQLDKSLYNREGNVYNLVAITCHTGVLGGGHYTSFCKNPNGNWYYYNDSSCKETSEERVQEESPYLLFYEMKDLDHYYNLFRAQKEGKRQDIGSTEDDKAYEETIKHLRQKCCIQ</sequence>
<evidence type="ECO:0000259" key="4">
    <source>
        <dbReference type="PROSITE" id="PS50235"/>
    </source>
</evidence>
<feature type="region of interest" description="Disordered" evidence="3">
    <location>
        <begin position="216"/>
        <end position="391"/>
    </location>
</feature>
<dbReference type="InterPro" id="IPR050185">
    <property type="entry name" value="Ub_carboxyl-term_hydrolase"/>
</dbReference>
<accession>A0AA35TVM3</accession>
<dbReference type="InterPro" id="IPR038765">
    <property type="entry name" value="Papain-like_cys_pep_sf"/>
</dbReference>
<dbReference type="PROSITE" id="PS00973">
    <property type="entry name" value="USP_2"/>
    <property type="match status" value="1"/>
</dbReference>
<evidence type="ECO:0000256" key="1">
    <source>
        <dbReference type="ARBA" id="ARBA00000707"/>
    </source>
</evidence>
<dbReference type="InterPro" id="IPR001394">
    <property type="entry name" value="Peptidase_C19_UCH"/>
</dbReference>
<protein>
    <recommendedName>
        <fullName evidence="2">ubiquitinyl hydrolase 1</fullName>
        <ecNumber evidence="2">3.4.19.12</ecNumber>
    </recommendedName>
</protein>
<name>A0AA35TVM3_GEOBA</name>
<dbReference type="GO" id="GO:0004843">
    <property type="term" value="F:cysteine-type deubiquitinase activity"/>
    <property type="evidence" value="ECO:0007669"/>
    <property type="project" value="UniProtKB-EC"/>
</dbReference>
<organism evidence="5 6">
    <name type="scientific">Geodia barretti</name>
    <name type="common">Barrett's horny sponge</name>
    <dbReference type="NCBI Taxonomy" id="519541"/>
    <lineage>
        <taxon>Eukaryota</taxon>
        <taxon>Metazoa</taxon>
        <taxon>Porifera</taxon>
        <taxon>Demospongiae</taxon>
        <taxon>Heteroscleromorpha</taxon>
        <taxon>Tetractinellida</taxon>
        <taxon>Astrophorina</taxon>
        <taxon>Geodiidae</taxon>
        <taxon>Geodia</taxon>
    </lineage>
</organism>
<dbReference type="AlphaFoldDB" id="A0AA35TVM3"/>
<feature type="compositionally biased region" description="Basic and acidic residues" evidence="3">
    <location>
        <begin position="301"/>
        <end position="338"/>
    </location>
</feature>
<dbReference type="Gene3D" id="3.90.70.10">
    <property type="entry name" value="Cysteine proteinases"/>
    <property type="match status" value="2"/>
</dbReference>
<dbReference type="EMBL" id="CASHTH010004235">
    <property type="protein sequence ID" value="CAI8055034.1"/>
    <property type="molecule type" value="Genomic_DNA"/>
</dbReference>
<dbReference type="PANTHER" id="PTHR21646">
    <property type="entry name" value="UBIQUITIN CARBOXYL-TERMINAL HYDROLASE"/>
    <property type="match status" value="1"/>
</dbReference>
<evidence type="ECO:0000313" key="6">
    <source>
        <dbReference type="Proteomes" id="UP001174909"/>
    </source>
</evidence>
<dbReference type="InterPro" id="IPR018200">
    <property type="entry name" value="USP_CS"/>
</dbReference>
<feature type="compositionally biased region" description="Basic and acidic residues" evidence="3">
    <location>
        <begin position="263"/>
        <end position="291"/>
    </location>
</feature>
<reference evidence="5" key="1">
    <citation type="submission" date="2023-03" db="EMBL/GenBank/DDBJ databases">
        <authorList>
            <person name="Steffen K."/>
            <person name="Cardenas P."/>
        </authorList>
    </citation>
    <scope>NUCLEOTIDE SEQUENCE</scope>
</reference>
<feature type="region of interest" description="Disordered" evidence="3">
    <location>
        <begin position="663"/>
        <end position="717"/>
    </location>
</feature>
<dbReference type="PROSITE" id="PS50235">
    <property type="entry name" value="USP_3"/>
    <property type="match status" value="1"/>
</dbReference>
<feature type="compositionally biased region" description="Polar residues" evidence="3">
    <location>
        <begin position="663"/>
        <end position="685"/>
    </location>
</feature>
<feature type="domain" description="USP" evidence="4">
    <location>
        <begin position="1"/>
        <end position="832"/>
    </location>
</feature>
<gene>
    <name evidence="5" type="ORF">GBAR_LOCUS30032</name>
</gene>
<proteinExistence type="predicted"/>
<dbReference type="EC" id="3.4.19.12" evidence="2"/>
<feature type="compositionally biased region" description="Basic and acidic residues" evidence="3">
    <location>
        <begin position="686"/>
        <end position="696"/>
    </location>
</feature>
<evidence type="ECO:0000256" key="3">
    <source>
        <dbReference type="SAM" id="MobiDB-lite"/>
    </source>
</evidence>
<feature type="compositionally biased region" description="Low complexity" evidence="3">
    <location>
        <begin position="220"/>
        <end position="248"/>
    </location>
</feature>
<dbReference type="SUPFAM" id="SSF54001">
    <property type="entry name" value="Cysteine proteinases"/>
    <property type="match status" value="1"/>
</dbReference>
<dbReference type="PANTHER" id="PTHR21646:SF76">
    <property type="entry name" value="UBIQUITIN CARBOXYL-TERMINAL HYDROLASE 32"/>
    <property type="match status" value="1"/>
</dbReference>
<dbReference type="Pfam" id="PF00443">
    <property type="entry name" value="UCH"/>
    <property type="match status" value="1"/>
</dbReference>
<keyword evidence="6" id="KW-1185">Reference proteome</keyword>
<evidence type="ECO:0000313" key="5">
    <source>
        <dbReference type="EMBL" id="CAI8055034.1"/>
    </source>
</evidence>
<dbReference type="Proteomes" id="UP001174909">
    <property type="component" value="Unassembled WGS sequence"/>
</dbReference>
<comment type="caution">
    <text evidence="5">The sequence shown here is derived from an EMBL/GenBank/DDBJ whole genome shotgun (WGS) entry which is preliminary data.</text>
</comment>
<evidence type="ECO:0000256" key="2">
    <source>
        <dbReference type="ARBA" id="ARBA00012759"/>
    </source>
</evidence>
<dbReference type="GO" id="GO:0005794">
    <property type="term" value="C:Golgi apparatus"/>
    <property type="evidence" value="ECO:0007669"/>
    <property type="project" value="TreeGrafter"/>
</dbReference>
<keyword evidence="5" id="KW-0378">Hydrolase</keyword>
<dbReference type="GO" id="GO:0016579">
    <property type="term" value="P:protein deubiquitination"/>
    <property type="evidence" value="ECO:0007669"/>
    <property type="project" value="InterPro"/>
</dbReference>
<comment type="catalytic activity">
    <reaction evidence="1">
        <text>Thiol-dependent hydrolysis of ester, thioester, amide, peptide and isopeptide bonds formed by the C-terminal Gly of ubiquitin (a 76-residue protein attached to proteins as an intracellular targeting signal).</text>
        <dbReference type="EC" id="3.4.19.12"/>
    </reaction>
</comment>